<dbReference type="Gene3D" id="3.40.50.180">
    <property type="entry name" value="Methylesterase CheB, C-terminal domain"/>
    <property type="match status" value="1"/>
</dbReference>
<comment type="caution">
    <text evidence="6">The sequence shown here is derived from an EMBL/GenBank/DDBJ whole genome shotgun (WGS) entry which is preliminary data.</text>
</comment>
<dbReference type="SUPFAM" id="SSF52738">
    <property type="entry name" value="Methylesterase CheB, C-terminal domain"/>
    <property type="match status" value="1"/>
</dbReference>
<dbReference type="Proteomes" id="UP000886757">
    <property type="component" value="Unassembled WGS sequence"/>
</dbReference>
<dbReference type="GO" id="GO:0005737">
    <property type="term" value="C:cytoplasm"/>
    <property type="evidence" value="ECO:0007669"/>
    <property type="project" value="InterPro"/>
</dbReference>
<feature type="active site" evidence="4">
    <location>
        <position position="53"/>
    </location>
</feature>
<gene>
    <name evidence="6" type="ORF">IAB31_00840</name>
</gene>
<sequence>MAKKRSMDTIQKKDAKASFIVGLGASAGGLEALQQFFQQMPANSGLSFVVIQHLSPDYKSLMADILGKYTEMDVRQAENEMAVEPNTVYLIPPKKNLTLKNGKLMLTEYIHGTLNHPIDVFFASLAEEKGGKAIAVVLSGTGSDGTSGIKTVKEHGGLVIVQSPGTAKFDGMPRSVINTGLADFILSPDEIVDEILNFSNYPDLIRFEDHEVFLSDEETFSQIYAILKKASGIDFTNYKRTTVMRRIERRMVITHRVSLSDYVKMLG</sequence>
<reference evidence="6" key="2">
    <citation type="journal article" date="2021" name="PeerJ">
        <title>Extensive microbial diversity within the chicken gut microbiome revealed by metagenomics and culture.</title>
        <authorList>
            <person name="Gilroy R."/>
            <person name="Ravi A."/>
            <person name="Getino M."/>
            <person name="Pursley I."/>
            <person name="Horton D.L."/>
            <person name="Alikhan N.F."/>
            <person name="Baker D."/>
            <person name="Gharbi K."/>
            <person name="Hall N."/>
            <person name="Watson M."/>
            <person name="Adriaenssens E.M."/>
            <person name="Foster-Nyarko E."/>
            <person name="Jarju S."/>
            <person name="Secka A."/>
            <person name="Antonio M."/>
            <person name="Oren A."/>
            <person name="Chaudhuri R.R."/>
            <person name="La Ragione R."/>
            <person name="Hildebrand F."/>
            <person name="Pallen M.J."/>
        </authorList>
    </citation>
    <scope>NUCLEOTIDE SEQUENCE</scope>
    <source>
        <strain evidence="6">ChiSjej4B22-8148</strain>
    </source>
</reference>
<dbReference type="InterPro" id="IPR036804">
    <property type="entry name" value="CheR_N_sf"/>
</dbReference>
<comment type="catalytic activity">
    <reaction evidence="3">
        <text>[protein]-L-glutamate 5-O-methyl ester + H2O = L-glutamyl-[protein] + methanol + H(+)</text>
        <dbReference type="Rhea" id="RHEA:23236"/>
        <dbReference type="Rhea" id="RHEA-COMP:10208"/>
        <dbReference type="Rhea" id="RHEA-COMP:10311"/>
        <dbReference type="ChEBI" id="CHEBI:15377"/>
        <dbReference type="ChEBI" id="CHEBI:15378"/>
        <dbReference type="ChEBI" id="CHEBI:17790"/>
        <dbReference type="ChEBI" id="CHEBI:29973"/>
        <dbReference type="ChEBI" id="CHEBI:82795"/>
        <dbReference type="EC" id="3.1.1.61"/>
    </reaction>
</comment>
<dbReference type="GO" id="GO:0006935">
    <property type="term" value="P:chemotaxis"/>
    <property type="evidence" value="ECO:0007669"/>
    <property type="project" value="UniProtKB-UniRule"/>
</dbReference>
<dbReference type="InterPro" id="IPR022641">
    <property type="entry name" value="CheR_N"/>
</dbReference>
<keyword evidence="4" id="KW-0145">Chemotaxis</keyword>
<feature type="domain" description="CheB-type methylesterase" evidence="5">
    <location>
        <begin position="20"/>
        <end position="202"/>
    </location>
</feature>
<feature type="non-terminal residue" evidence="6">
    <location>
        <position position="267"/>
    </location>
</feature>
<feature type="active site" evidence="4">
    <location>
        <position position="26"/>
    </location>
</feature>
<dbReference type="PANTHER" id="PTHR42872:SF6">
    <property type="entry name" value="PROTEIN-GLUTAMATE METHYLESTERASE_PROTEIN-GLUTAMINE GLUTAMINASE"/>
    <property type="match status" value="1"/>
</dbReference>
<dbReference type="GO" id="GO:0000156">
    <property type="term" value="F:phosphorelay response regulator activity"/>
    <property type="evidence" value="ECO:0007669"/>
    <property type="project" value="InterPro"/>
</dbReference>
<protein>
    <recommendedName>
        <fullName evidence="2">protein-glutamate methylesterase</fullName>
        <ecNumber evidence="2">3.1.1.61</ecNumber>
    </recommendedName>
</protein>
<evidence type="ECO:0000259" key="5">
    <source>
        <dbReference type="PROSITE" id="PS50122"/>
    </source>
</evidence>
<dbReference type="Pfam" id="PF03705">
    <property type="entry name" value="CheR_N"/>
    <property type="match status" value="1"/>
</dbReference>
<evidence type="ECO:0000313" key="6">
    <source>
        <dbReference type="EMBL" id="HIR12453.1"/>
    </source>
</evidence>
<dbReference type="SUPFAM" id="SSF47757">
    <property type="entry name" value="Chemotaxis receptor methyltransferase CheR, N-terminal domain"/>
    <property type="match status" value="1"/>
</dbReference>
<evidence type="ECO:0000256" key="2">
    <source>
        <dbReference type="ARBA" id="ARBA00039140"/>
    </source>
</evidence>
<evidence type="ECO:0000256" key="3">
    <source>
        <dbReference type="ARBA" id="ARBA00048267"/>
    </source>
</evidence>
<dbReference type="CDD" id="cd16434">
    <property type="entry name" value="CheB-CheR_fusion"/>
    <property type="match status" value="1"/>
</dbReference>
<dbReference type="EC" id="3.1.1.61" evidence="2"/>
<feature type="active site" evidence="4">
    <location>
        <position position="144"/>
    </location>
</feature>
<dbReference type="Gene3D" id="1.10.155.10">
    <property type="entry name" value="Chemotaxis receptor methyltransferase CheR, N-terminal domain"/>
    <property type="match status" value="1"/>
</dbReference>
<dbReference type="InterPro" id="IPR035909">
    <property type="entry name" value="CheB_C"/>
</dbReference>
<dbReference type="AlphaFoldDB" id="A0A9D1A9H4"/>
<evidence type="ECO:0000313" key="7">
    <source>
        <dbReference type="Proteomes" id="UP000886757"/>
    </source>
</evidence>
<dbReference type="Pfam" id="PF01339">
    <property type="entry name" value="CheB_methylest"/>
    <property type="match status" value="1"/>
</dbReference>
<dbReference type="PANTHER" id="PTHR42872">
    <property type="entry name" value="PROTEIN-GLUTAMATE METHYLESTERASE/PROTEIN-GLUTAMINE GLUTAMINASE"/>
    <property type="match status" value="1"/>
</dbReference>
<keyword evidence="1 4" id="KW-0378">Hydrolase</keyword>
<name>A0A9D1A9H4_9FIRM</name>
<evidence type="ECO:0000256" key="4">
    <source>
        <dbReference type="PROSITE-ProRule" id="PRU00050"/>
    </source>
</evidence>
<dbReference type="InterPro" id="IPR000673">
    <property type="entry name" value="Sig_transdc_resp-reg_Me-estase"/>
</dbReference>
<proteinExistence type="predicted"/>
<reference evidence="6" key="1">
    <citation type="submission" date="2020-10" db="EMBL/GenBank/DDBJ databases">
        <authorList>
            <person name="Gilroy R."/>
        </authorList>
    </citation>
    <scope>NUCLEOTIDE SEQUENCE</scope>
    <source>
        <strain evidence="6">ChiSjej4B22-8148</strain>
    </source>
</reference>
<dbReference type="PROSITE" id="PS50122">
    <property type="entry name" value="CHEB"/>
    <property type="match status" value="1"/>
</dbReference>
<dbReference type="GO" id="GO:0008984">
    <property type="term" value="F:protein-glutamate methylesterase activity"/>
    <property type="evidence" value="ECO:0007669"/>
    <property type="project" value="UniProtKB-EC"/>
</dbReference>
<dbReference type="EMBL" id="DVGK01000011">
    <property type="protein sequence ID" value="HIR12453.1"/>
    <property type="molecule type" value="Genomic_DNA"/>
</dbReference>
<evidence type="ECO:0000256" key="1">
    <source>
        <dbReference type="ARBA" id="ARBA00022801"/>
    </source>
</evidence>
<accession>A0A9D1A9H4</accession>
<organism evidence="6 7">
    <name type="scientific">Candidatus Choladousia intestinavium</name>
    <dbReference type="NCBI Taxonomy" id="2840727"/>
    <lineage>
        <taxon>Bacteria</taxon>
        <taxon>Bacillati</taxon>
        <taxon>Bacillota</taxon>
        <taxon>Clostridia</taxon>
        <taxon>Lachnospirales</taxon>
        <taxon>Lachnospiraceae</taxon>
        <taxon>Lachnospiraceae incertae sedis</taxon>
        <taxon>Candidatus Choladousia</taxon>
    </lineage>
</organism>